<gene>
    <name evidence="16" type="ORF">SAMN04488518_111125</name>
</gene>
<dbReference type="InterPro" id="IPR041489">
    <property type="entry name" value="PDZ_6"/>
</dbReference>
<keyword evidence="11" id="KW-0720">Serine protease</keyword>
<dbReference type="GO" id="GO:0008233">
    <property type="term" value="F:peptidase activity"/>
    <property type="evidence" value="ECO:0007669"/>
    <property type="project" value="UniProtKB-KW"/>
</dbReference>
<dbReference type="InterPro" id="IPR001478">
    <property type="entry name" value="PDZ"/>
</dbReference>
<evidence type="ECO:0000256" key="4">
    <source>
        <dbReference type="ARBA" id="ARBA00013035"/>
    </source>
</evidence>
<evidence type="ECO:0000256" key="6">
    <source>
        <dbReference type="ARBA" id="ARBA00022670"/>
    </source>
</evidence>
<keyword evidence="10" id="KW-0378">Hydrolase</keyword>
<evidence type="ECO:0000256" key="14">
    <source>
        <dbReference type="SAM" id="MobiDB-lite"/>
    </source>
</evidence>
<dbReference type="InterPro" id="IPR011782">
    <property type="entry name" value="Pept_S1C_Do"/>
</dbReference>
<dbReference type="NCBIfam" id="TIGR02037">
    <property type="entry name" value="degP_htrA_DO"/>
    <property type="match status" value="1"/>
</dbReference>
<accession>A0A1I4DH16</accession>
<dbReference type="RefSeq" id="WP_093522187.1">
    <property type="nucleotide sequence ID" value="NZ_FOSK01000011.1"/>
</dbReference>
<keyword evidence="8" id="KW-0677">Repeat</keyword>
<proteinExistence type="inferred from homology"/>
<keyword evidence="12" id="KW-0346">Stress response</keyword>
<dbReference type="EC" id="3.4.21.107" evidence="4"/>
<feature type="domain" description="PDZ" evidence="15">
    <location>
        <begin position="312"/>
        <end position="366"/>
    </location>
</feature>
<comment type="similarity">
    <text evidence="3">Belongs to the peptidase S1C family.</text>
</comment>
<dbReference type="PANTHER" id="PTHR22939">
    <property type="entry name" value="SERINE PROTEASE FAMILY S1C HTRA-RELATED"/>
    <property type="match status" value="1"/>
</dbReference>
<keyword evidence="17" id="KW-1185">Reference proteome</keyword>
<evidence type="ECO:0000313" key="16">
    <source>
        <dbReference type="EMBL" id="SFK91171.1"/>
    </source>
</evidence>
<feature type="domain" description="PDZ" evidence="15">
    <location>
        <begin position="409"/>
        <end position="502"/>
    </location>
</feature>
<evidence type="ECO:0000313" key="17">
    <source>
        <dbReference type="Proteomes" id="UP000199598"/>
    </source>
</evidence>
<evidence type="ECO:0000256" key="11">
    <source>
        <dbReference type="ARBA" id="ARBA00022825"/>
    </source>
</evidence>
<dbReference type="InterPro" id="IPR036034">
    <property type="entry name" value="PDZ_sf"/>
</dbReference>
<evidence type="ECO:0000256" key="3">
    <source>
        <dbReference type="ARBA" id="ARBA00010541"/>
    </source>
</evidence>
<feature type="region of interest" description="Disordered" evidence="14">
    <location>
        <begin position="1"/>
        <end position="23"/>
    </location>
</feature>
<dbReference type="EMBL" id="FOSK01000011">
    <property type="protein sequence ID" value="SFK91171.1"/>
    <property type="molecule type" value="Genomic_DNA"/>
</dbReference>
<feature type="region of interest" description="Disordered" evidence="14">
    <location>
        <begin position="112"/>
        <end position="136"/>
    </location>
</feature>
<evidence type="ECO:0000256" key="13">
    <source>
        <dbReference type="ARBA" id="ARBA00032850"/>
    </source>
</evidence>
<dbReference type="Gene3D" id="2.30.42.10">
    <property type="match status" value="2"/>
</dbReference>
<dbReference type="InterPro" id="IPR009003">
    <property type="entry name" value="Peptidase_S1_PA"/>
</dbReference>
<dbReference type="Pfam" id="PF13365">
    <property type="entry name" value="Trypsin_2"/>
    <property type="match status" value="1"/>
</dbReference>
<dbReference type="Pfam" id="PF13180">
    <property type="entry name" value="PDZ_2"/>
    <property type="match status" value="1"/>
</dbReference>
<reference evidence="16 17" key="1">
    <citation type="submission" date="2016-10" db="EMBL/GenBank/DDBJ databases">
        <authorList>
            <person name="Varghese N."/>
            <person name="Submissions S."/>
        </authorList>
    </citation>
    <scope>NUCLEOTIDE SEQUENCE [LARGE SCALE GENOMIC DNA]</scope>
    <source>
        <strain evidence="16 17">DSM 16392</strain>
    </source>
</reference>
<dbReference type="GO" id="GO:0006508">
    <property type="term" value="P:proteolysis"/>
    <property type="evidence" value="ECO:0007669"/>
    <property type="project" value="UniProtKB-KW"/>
</dbReference>
<dbReference type="PROSITE" id="PS50106">
    <property type="entry name" value="PDZ"/>
    <property type="match status" value="2"/>
</dbReference>
<dbReference type="SUPFAM" id="SSF50494">
    <property type="entry name" value="Trypsin-like serine proteases"/>
    <property type="match status" value="1"/>
</dbReference>
<evidence type="ECO:0000256" key="9">
    <source>
        <dbReference type="ARBA" id="ARBA00022764"/>
    </source>
</evidence>
<evidence type="ECO:0000256" key="5">
    <source>
        <dbReference type="ARBA" id="ARBA00013958"/>
    </source>
</evidence>
<evidence type="ECO:0000256" key="1">
    <source>
        <dbReference type="ARBA" id="ARBA00001772"/>
    </source>
</evidence>
<dbReference type="Pfam" id="PF17820">
    <property type="entry name" value="PDZ_6"/>
    <property type="match status" value="1"/>
</dbReference>
<evidence type="ECO:0000256" key="10">
    <source>
        <dbReference type="ARBA" id="ARBA00022801"/>
    </source>
</evidence>
<dbReference type="Proteomes" id="UP000199598">
    <property type="component" value="Unassembled WGS sequence"/>
</dbReference>
<dbReference type="PRINTS" id="PR00834">
    <property type="entry name" value="PROTEASES2C"/>
</dbReference>
<evidence type="ECO:0000256" key="7">
    <source>
        <dbReference type="ARBA" id="ARBA00022729"/>
    </source>
</evidence>
<evidence type="ECO:0000259" key="15">
    <source>
        <dbReference type="PROSITE" id="PS50106"/>
    </source>
</evidence>
<dbReference type="SMART" id="SM00228">
    <property type="entry name" value="PDZ"/>
    <property type="match status" value="2"/>
</dbReference>
<comment type="catalytic activity">
    <reaction evidence="1">
        <text>Acts on substrates that are at least partially unfolded. The cleavage site P1 residue is normally between a pair of hydrophobic residues, such as Val-|-Val.</text>
        <dbReference type="EC" id="3.4.21.107"/>
    </reaction>
</comment>
<feature type="compositionally biased region" description="Low complexity" evidence="14">
    <location>
        <begin position="1"/>
        <end position="17"/>
    </location>
</feature>
<comment type="caution">
    <text evidence="16">The sequence shown here is derived from an EMBL/GenBank/DDBJ whole genome shotgun (WGS) entry which is preliminary data.</text>
</comment>
<sequence>MKLTKNASSNVVSLSAAKPTSKRRSRLLNGTMALAIAGAMVAPLTLVPATAQAEPVRVNAPAMPSFVGLVEAVQPTVVSVRVRSEVKENDRLAGIPPMFRDMPDDHPLQKFFREFGGPGGEQKKKAPPRKRFDQSQGSGFFISDDGYVVTNEHVVEGGTEFTIVTSEGEELEASLVGSDKRSDLALLKVESEEKFEYVAFTDDAPLVGEWVVAVGNPFGLGGTVTAGIVSARGRDIGAGIYDDFLQIDASVNRGNSGGPAFNVKGEVVGVNSAIVSPSGGNVGIAFAIPAQTAKKIISDLKEDGAVTRGWLGVQIQPVTKDIAESLGLENENGTLVAEVQGDTPAKAAGFQAGDIILKVDGEEVNGPRELAKVIAGYSPNTEVEIEYWRNGEIDTATVKLGTIPEEKKQASASKSKDANTALVDSLGLELATAEQAGVDEEGVVVTKVDPDGPAADKGLAPGAIITEVAGVKVETPTDVAEQVETAREQGRKAVLLRVTRGENTLFVAIPLEKGEE</sequence>
<dbReference type="SUPFAM" id="SSF50156">
    <property type="entry name" value="PDZ domain-like"/>
    <property type="match status" value="2"/>
</dbReference>
<dbReference type="PANTHER" id="PTHR22939:SF130">
    <property type="entry name" value="PERIPLASMIC SERINE ENDOPROTEASE DEGP-LIKE-RELATED"/>
    <property type="match status" value="1"/>
</dbReference>
<dbReference type="CDD" id="cd10839">
    <property type="entry name" value="cpPDZ1_DegP-like"/>
    <property type="match status" value="1"/>
</dbReference>
<keyword evidence="6 16" id="KW-0645">Protease</keyword>
<keyword evidence="7" id="KW-0732">Signal</keyword>
<evidence type="ECO:0000256" key="8">
    <source>
        <dbReference type="ARBA" id="ARBA00022737"/>
    </source>
</evidence>
<name>A0A1I4DH16_9HYPH</name>
<dbReference type="InterPro" id="IPR001940">
    <property type="entry name" value="Peptidase_S1C"/>
</dbReference>
<evidence type="ECO:0000256" key="12">
    <source>
        <dbReference type="ARBA" id="ARBA00023016"/>
    </source>
</evidence>
<keyword evidence="9" id="KW-0574">Periplasm</keyword>
<organism evidence="16 17">
    <name type="scientific">Pseudovibrio ascidiaceicola</name>
    <dbReference type="NCBI Taxonomy" id="285279"/>
    <lineage>
        <taxon>Bacteria</taxon>
        <taxon>Pseudomonadati</taxon>
        <taxon>Pseudomonadota</taxon>
        <taxon>Alphaproteobacteria</taxon>
        <taxon>Hyphomicrobiales</taxon>
        <taxon>Stappiaceae</taxon>
        <taxon>Pseudovibrio</taxon>
    </lineage>
</organism>
<evidence type="ECO:0000256" key="2">
    <source>
        <dbReference type="ARBA" id="ARBA00004418"/>
    </source>
</evidence>
<dbReference type="Gene3D" id="2.40.10.120">
    <property type="match status" value="1"/>
</dbReference>
<protein>
    <recommendedName>
        <fullName evidence="5">Probable periplasmic serine endoprotease DegP-like</fullName>
        <ecNumber evidence="4">3.4.21.107</ecNumber>
    </recommendedName>
    <alternativeName>
        <fullName evidence="13">Protease Do</fullName>
    </alternativeName>
</protein>
<comment type="subcellular location">
    <subcellularLocation>
        <location evidence="2">Periplasm</location>
    </subcellularLocation>
</comment>